<name>A0A9D4ZVK6_PEA</name>
<organism evidence="1 2">
    <name type="scientific">Pisum sativum</name>
    <name type="common">Garden pea</name>
    <name type="synonym">Lathyrus oleraceus</name>
    <dbReference type="NCBI Taxonomy" id="3888"/>
    <lineage>
        <taxon>Eukaryota</taxon>
        <taxon>Viridiplantae</taxon>
        <taxon>Streptophyta</taxon>
        <taxon>Embryophyta</taxon>
        <taxon>Tracheophyta</taxon>
        <taxon>Spermatophyta</taxon>
        <taxon>Magnoliopsida</taxon>
        <taxon>eudicotyledons</taxon>
        <taxon>Gunneridae</taxon>
        <taxon>Pentapetalae</taxon>
        <taxon>rosids</taxon>
        <taxon>fabids</taxon>
        <taxon>Fabales</taxon>
        <taxon>Fabaceae</taxon>
        <taxon>Papilionoideae</taxon>
        <taxon>50 kb inversion clade</taxon>
        <taxon>NPAAA clade</taxon>
        <taxon>Hologalegina</taxon>
        <taxon>IRL clade</taxon>
        <taxon>Fabeae</taxon>
        <taxon>Lathyrus</taxon>
    </lineage>
</organism>
<dbReference type="InterPro" id="IPR023267">
    <property type="entry name" value="RCMT"/>
</dbReference>
<gene>
    <name evidence="1" type="ORF">KIW84_072092</name>
</gene>
<keyword evidence="2" id="KW-1185">Reference proteome</keyword>
<dbReference type="Gene3D" id="3.40.50.150">
    <property type="entry name" value="Vaccinia Virus protein VP39"/>
    <property type="match status" value="1"/>
</dbReference>
<proteinExistence type="predicted"/>
<dbReference type="InterPro" id="IPR029063">
    <property type="entry name" value="SAM-dependent_MTases_sf"/>
</dbReference>
<dbReference type="GO" id="GO:0008173">
    <property type="term" value="F:RNA methyltransferase activity"/>
    <property type="evidence" value="ECO:0007669"/>
    <property type="project" value="InterPro"/>
</dbReference>
<evidence type="ECO:0000313" key="1">
    <source>
        <dbReference type="EMBL" id="KAI5385359.1"/>
    </source>
</evidence>
<dbReference type="Gene3D" id="1.20.1250.20">
    <property type="entry name" value="MFS general substrate transporter like domains"/>
    <property type="match status" value="1"/>
</dbReference>
<dbReference type="AlphaFoldDB" id="A0A9D4ZVK6"/>
<protein>
    <submittedName>
        <fullName evidence="1">Uncharacterized protein</fullName>
    </submittedName>
</protein>
<dbReference type="PANTHER" id="PTHR22808:SF25">
    <property type="entry name" value="TRNA (CYTOSINE(34)-C(5))-METHYLTRANSFERASE-RELATED"/>
    <property type="match status" value="1"/>
</dbReference>
<dbReference type="InterPro" id="IPR036259">
    <property type="entry name" value="MFS_trans_sf"/>
</dbReference>
<evidence type="ECO:0000313" key="2">
    <source>
        <dbReference type="Proteomes" id="UP001058974"/>
    </source>
</evidence>
<sequence>MDGNKEDSSSQVIEVYKHGEKCINSCTGDGSVDFYGKPALKARTGGWRSASLLLVNQGLIALAFSGVEANLVMYIGLPTQTQMADSVVNPEVLNLENSFIRKRVSEQVTSSFVDMESKKQKIDESLGVTGSDLCVETANHHKVQIPTVGSQYEKDKRFSPYNFGRMSSIPCVSNTGPAAFRINSSSLFHADIRSQLENDFARALQAIVLEGDEEDAIRPLPWYPKNLAWHSNFSRMQLRKNQSLKEFHEFLKLENEIGNITRQEAVSMVPPLFLDVHSNHIVLDMCAAELSNIKPTIINPIPHWKHMPLTQAIDPACLAIT</sequence>
<dbReference type="Proteomes" id="UP001058974">
    <property type="component" value="Chromosome 7"/>
</dbReference>
<comment type="caution">
    <text evidence="1">The sequence shown here is derived from an EMBL/GenBank/DDBJ whole genome shotgun (WGS) entry which is preliminary data.</text>
</comment>
<dbReference type="PANTHER" id="PTHR22808">
    <property type="entry name" value="NCL1 YEAST -RELATED NOL1/NOP2/FMU SUN DOMAIN-CONTAINING"/>
    <property type="match status" value="1"/>
</dbReference>
<reference evidence="1 2" key="1">
    <citation type="journal article" date="2022" name="Nat. Genet.">
        <title>Improved pea reference genome and pan-genome highlight genomic features and evolutionary characteristics.</title>
        <authorList>
            <person name="Yang T."/>
            <person name="Liu R."/>
            <person name="Luo Y."/>
            <person name="Hu S."/>
            <person name="Wang D."/>
            <person name="Wang C."/>
            <person name="Pandey M.K."/>
            <person name="Ge S."/>
            <person name="Xu Q."/>
            <person name="Li N."/>
            <person name="Li G."/>
            <person name="Huang Y."/>
            <person name="Saxena R.K."/>
            <person name="Ji Y."/>
            <person name="Li M."/>
            <person name="Yan X."/>
            <person name="He Y."/>
            <person name="Liu Y."/>
            <person name="Wang X."/>
            <person name="Xiang C."/>
            <person name="Varshney R.K."/>
            <person name="Ding H."/>
            <person name="Gao S."/>
            <person name="Zong X."/>
        </authorList>
    </citation>
    <scope>NUCLEOTIDE SEQUENCE [LARGE SCALE GENOMIC DNA]</scope>
    <source>
        <strain evidence="1 2">cv. Zhongwan 6</strain>
    </source>
</reference>
<dbReference type="GO" id="GO:0001510">
    <property type="term" value="P:RNA methylation"/>
    <property type="evidence" value="ECO:0007669"/>
    <property type="project" value="InterPro"/>
</dbReference>
<accession>A0A9D4ZVK6</accession>
<dbReference type="EMBL" id="JAMSHJ010000007">
    <property type="protein sequence ID" value="KAI5385359.1"/>
    <property type="molecule type" value="Genomic_DNA"/>
</dbReference>
<dbReference type="Gramene" id="Psat07G0209200-T1">
    <property type="protein sequence ID" value="KAI5385359.1"/>
    <property type="gene ID" value="KIW84_072092"/>
</dbReference>